<evidence type="ECO:0000256" key="1">
    <source>
        <dbReference type="SAM" id="MobiDB-lite"/>
    </source>
</evidence>
<dbReference type="Proteomes" id="UP001054252">
    <property type="component" value="Unassembled WGS sequence"/>
</dbReference>
<organism evidence="2 3">
    <name type="scientific">Rubroshorea leprosula</name>
    <dbReference type="NCBI Taxonomy" id="152421"/>
    <lineage>
        <taxon>Eukaryota</taxon>
        <taxon>Viridiplantae</taxon>
        <taxon>Streptophyta</taxon>
        <taxon>Embryophyta</taxon>
        <taxon>Tracheophyta</taxon>
        <taxon>Spermatophyta</taxon>
        <taxon>Magnoliopsida</taxon>
        <taxon>eudicotyledons</taxon>
        <taxon>Gunneridae</taxon>
        <taxon>Pentapetalae</taxon>
        <taxon>rosids</taxon>
        <taxon>malvids</taxon>
        <taxon>Malvales</taxon>
        <taxon>Dipterocarpaceae</taxon>
        <taxon>Rubroshorea</taxon>
    </lineage>
</organism>
<feature type="region of interest" description="Disordered" evidence="1">
    <location>
        <begin position="60"/>
        <end position="94"/>
    </location>
</feature>
<protein>
    <submittedName>
        <fullName evidence="2">Uncharacterized protein</fullName>
    </submittedName>
</protein>
<evidence type="ECO:0000313" key="3">
    <source>
        <dbReference type="Proteomes" id="UP001054252"/>
    </source>
</evidence>
<gene>
    <name evidence="2" type="ORF">SLEP1_g46818</name>
</gene>
<accession>A0AAV5LP76</accession>
<evidence type="ECO:0000313" key="2">
    <source>
        <dbReference type="EMBL" id="GKV38972.1"/>
    </source>
</evidence>
<comment type="caution">
    <text evidence="2">The sequence shown here is derived from an EMBL/GenBank/DDBJ whole genome shotgun (WGS) entry which is preliminary data.</text>
</comment>
<sequence>MSARVKGFLISGDIYRCYSAETRGETQATQPHRRRRGFYTRGKEHPAAHIPATHICLLPAAEEDSHTQRRKWGDGRKKGKQPAESLKSSLRQNL</sequence>
<keyword evidence="3" id="KW-1185">Reference proteome</keyword>
<reference evidence="2 3" key="1">
    <citation type="journal article" date="2021" name="Commun. Biol.">
        <title>The genome of Shorea leprosula (Dipterocarpaceae) highlights the ecological relevance of drought in aseasonal tropical rainforests.</title>
        <authorList>
            <person name="Ng K.K.S."/>
            <person name="Kobayashi M.J."/>
            <person name="Fawcett J.A."/>
            <person name="Hatakeyama M."/>
            <person name="Paape T."/>
            <person name="Ng C.H."/>
            <person name="Ang C.C."/>
            <person name="Tnah L.H."/>
            <person name="Lee C.T."/>
            <person name="Nishiyama T."/>
            <person name="Sese J."/>
            <person name="O'Brien M.J."/>
            <person name="Copetti D."/>
            <person name="Mohd Noor M.I."/>
            <person name="Ong R.C."/>
            <person name="Putra M."/>
            <person name="Sireger I.Z."/>
            <person name="Indrioko S."/>
            <person name="Kosugi Y."/>
            <person name="Izuno A."/>
            <person name="Isagi Y."/>
            <person name="Lee S.L."/>
            <person name="Shimizu K.K."/>
        </authorList>
    </citation>
    <scope>NUCLEOTIDE SEQUENCE [LARGE SCALE GENOMIC DNA]</scope>
    <source>
        <strain evidence="2">214</strain>
    </source>
</reference>
<dbReference type="AlphaFoldDB" id="A0AAV5LP76"/>
<dbReference type="EMBL" id="BPVZ01000131">
    <property type="protein sequence ID" value="GKV38972.1"/>
    <property type="molecule type" value="Genomic_DNA"/>
</dbReference>
<feature type="compositionally biased region" description="Basic and acidic residues" evidence="1">
    <location>
        <begin position="63"/>
        <end position="76"/>
    </location>
</feature>
<name>A0AAV5LP76_9ROSI</name>
<proteinExistence type="predicted"/>